<evidence type="ECO:0000256" key="1">
    <source>
        <dbReference type="SAM" id="Phobius"/>
    </source>
</evidence>
<reference evidence="2 3" key="1">
    <citation type="submission" date="2023-11" db="EMBL/GenBank/DDBJ databases">
        <title>Actinomadura monticuli sp. nov., isolated from volcanic ash.</title>
        <authorList>
            <person name="Lee S.D."/>
            <person name="Yang H."/>
            <person name="Kim I.S."/>
        </authorList>
    </citation>
    <scope>NUCLEOTIDE SEQUENCE [LARGE SCALE GENOMIC DNA]</scope>
    <source>
        <strain evidence="2 3">DSM 45346</strain>
    </source>
</reference>
<evidence type="ECO:0000313" key="2">
    <source>
        <dbReference type="EMBL" id="MFA1556400.1"/>
    </source>
</evidence>
<comment type="caution">
    <text evidence="2">The sequence shown here is derived from an EMBL/GenBank/DDBJ whole genome shotgun (WGS) entry which is preliminary data.</text>
</comment>
<proteinExistence type="predicted"/>
<keyword evidence="1" id="KW-1133">Transmembrane helix</keyword>
<accession>A0ABV4R0K4</accession>
<gene>
    <name evidence="2" type="ORF">SM436_22145</name>
</gene>
<dbReference type="RefSeq" id="WP_371943104.1">
    <property type="nucleotide sequence ID" value="NZ_JAXCEH010000015.1"/>
</dbReference>
<name>A0ABV4R0K4_9ACTN</name>
<sequence length="183" mass="19355">MSRIRRLVLTGAALVPAFTLVMASLLGWLDRFQGGKSGMTGLSPKEVLARPDDLPGREFPEGPDWNASLTVIAVTLLIAGLAVYFGSIGLDARRGSVGAFVLGWGATALSASAAEWVLRKASPDDPQVQFGLLAYNPLRNTYSFVGASAVYSYGLLFGWLTGLVLLAAFLRTRPAGHGDGEIT</sequence>
<evidence type="ECO:0000313" key="3">
    <source>
        <dbReference type="Proteomes" id="UP001569904"/>
    </source>
</evidence>
<keyword evidence="1" id="KW-0472">Membrane</keyword>
<protein>
    <submittedName>
        <fullName evidence="2">Uncharacterized protein</fullName>
    </submittedName>
</protein>
<keyword evidence="1" id="KW-0812">Transmembrane</keyword>
<dbReference type="EMBL" id="JAXCEH010000015">
    <property type="protein sequence ID" value="MFA1556400.1"/>
    <property type="molecule type" value="Genomic_DNA"/>
</dbReference>
<organism evidence="2 3">
    <name type="scientific">Actinomadura chokoriensis</name>
    <dbReference type="NCBI Taxonomy" id="454156"/>
    <lineage>
        <taxon>Bacteria</taxon>
        <taxon>Bacillati</taxon>
        <taxon>Actinomycetota</taxon>
        <taxon>Actinomycetes</taxon>
        <taxon>Streptosporangiales</taxon>
        <taxon>Thermomonosporaceae</taxon>
        <taxon>Actinomadura</taxon>
    </lineage>
</organism>
<dbReference type="Proteomes" id="UP001569904">
    <property type="component" value="Unassembled WGS sequence"/>
</dbReference>
<feature type="transmembrane region" description="Helical" evidence="1">
    <location>
        <begin position="97"/>
        <end position="118"/>
    </location>
</feature>
<keyword evidence="3" id="KW-1185">Reference proteome</keyword>
<feature type="transmembrane region" description="Helical" evidence="1">
    <location>
        <begin position="65"/>
        <end position="85"/>
    </location>
</feature>
<feature type="transmembrane region" description="Helical" evidence="1">
    <location>
        <begin position="150"/>
        <end position="170"/>
    </location>
</feature>